<dbReference type="GO" id="GO:0008499">
    <property type="term" value="F:N-acetyl-beta-D-glucosaminide beta-(1,3)-galactosyltransferase activity"/>
    <property type="evidence" value="ECO:0007669"/>
    <property type="project" value="UniProtKB-ARBA"/>
</dbReference>
<evidence type="ECO:0000256" key="13">
    <source>
        <dbReference type="SAM" id="SignalP"/>
    </source>
</evidence>
<keyword evidence="13" id="KW-0732">Signal</keyword>
<evidence type="ECO:0000256" key="2">
    <source>
        <dbReference type="ARBA" id="ARBA00004922"/>
    </source>
</evidence>
<comment type="similarity">
    <text evidence="3 12">Belongs to the glycosyltransferase 31 family.</text>
</comment>
<evidence type="ECO:0000256" key="4">
    <source>
        <dbReference type="ARBA" id="ARBA00022676"/>
    </source>
</evidence>
<dbReference type="EC" id="2.4.1.-" evidence="12"/>
<protein>
    <recommendedName>
        <fullName evidence="12">Hexosyltransferase</fullName>
        <ecNumber evidence="12">2.4.1.-</ecNumber>
    </recommendedName>
</protein>
<comment type="subcellular location">
    <subcellularLocation>
        <location evidence="1 12">Golgi apparatus membrane</location>
        <topology evidence="1 12">Single-pass type II membrane protein</topology>
    </subcellularLocation>
</comment>
<dbReference type="EMBL" id="LZPO01027367">
    <property type="protein sequence ID" value="OBS79105.1"/>
    <property type="molecule type" value="Genomic_DNA"/>
</dbReference>
<keyword evidence="7" id="KW-0735">Signal-anchor</keyword>
<comment type="pathway">
    <text evidence="2">Protein modification; protein glycosylation.</text>
</comment>
<dbReference type="GO" id="GO:0000139">
    <property type="term" value="C:Golgi membrane"/>
    <property type="evidence" value="ECO:0007669"/>
    <property type="project" value="UniProtKB-SubCell"/>
</dbReference>
<comment type="caution">
    <text evidence="14">The sequence shown here is derived from an EMBL/GenBank/DDBJ whole genome shotgun (WGS) entry which is preliminary data.</text>
</comment>
<feature type="chain" id="PRO_5008346490" description="Hexosyltransferase" evidence="13">
    <location>
        <begin position="31"/>
        <end position="480"/>
    </location>
</feature>
<dbReference type="GO" id="GO:0008532">
    <property type="term" value="F:N-acetyllactosaminide beta-1,3-N-acetylglucosaminyltransferase activity"/>
    <property type="evidence" value="ECO:0007669"/>
    <property type="project" value="TreeGrafter"/>
</dbReference>
<keyword evidence="5" id="KW-0808">Transferase</keyword>
<keyword evidence="15" id="KW-1185">Reference proteome</keyword>
<evidence type="ECO:0000256" key="3">
    <source>
        <dbReference type="ARBA" id="ARBA00008661"/>
    </source>
</evidence>
<evidence type="ECO:0000256" key="10">
    <source>
        <dbReference type="ARBA" id="ARBA00023136"/>
    </source>
</evidence>
<dbReference type="Proteomes" id="UP000092124">
    <property type="component" value="Unassembled WGS sequence"/>
</dbReference>
<accession>A0A1A6HMA6</accession>
<reference evidence="14 15" key="1">
    <citation type="submission" date="2016-06" db="EMBL/GenBank/DDBJ databases">
        <title>The Draft Genome Sequence and Annotation of the Desert Woodrat Neotoma lepida.</title>
        <authorList>
            <person name="Campbell M."/>
            <person name="Oakeson K.F."/>
            <person name="Yandell M."/>
            <person name="Halpert J.R."/>
            <person name="Dearing D."/>
        </authorList>
    </citation>
    <scope>NUCLEOTIDE SEQUENCE [LARGE SCALE GENOMIC DNA]</scope>
    <source>
        <strain evidence="14">417</strain>
        <tissue evidence="14">Liver</tissue>
    </source>
</reference>
<proteinExistence type="inferred from homology"/>
<keyword evidence="6" id="KW-0812">Transmembrane</keyword>
<keyword evidence="11" id="KW-0325">Glycoprotein</keyword>
<dbReference type="OrthoDB" id="2139606at2759"/>
<dbReference type="Pfam" id="PF01762">
    <property type="entry name" value="Galactosyl_T"/>
    <property type="match status" value="1"/>
</dbReference>
<feature type="signal peptide" evidence="13">
    <location>
        <begin position="1"/>
        <end position="30"/>
    </location>
</feature>
<dbReference type="GO" id="GO:0030311">
    <property type="term" value="P:poly-N-acetyllactosamine biosynthetic process"/>
    <property type="evidence" value="ECO:0007669"/>
    <property type="project" value="TreeGrafter"/>
</dbReference>
<evidence type="ECO:0000256" key="12">
    <source>
        <dbReference type="RuleBase" id="RU363063"/>
    </source>
</evidence>
<evidence type="ECO:0000256" key="6">
    <source>
        <dbReference type="ARBA" id="ARBA00022692"/>
    </source>
</evidence>
<dbReference type="AlphaFoldDB" id="A0A1A6HMA6"/>
<evidence type="ECO:0000256" key="1">
    <source>
        <dbReference type="ARBA" id="ARBA00004323"/>
    </source>
</evidence>
<organism evidence="14 15">
    <name type="scientific">Neotoma lepida</name>
    <name type="common">Desert woodrat</name>
    <dbReference type="NCBI Taxonomy" id="56216"/>
    <lineage>
        <taxon>Eukaryota</taxon>
        <taxon>Metazoa</taxon>
        <taxon>Chordata</taxon>
        <taxon>Craniata</taxon>
        <taxon>Vertebrata</taxon>
        <taxon>Euteleostomi</taxon>
        <taxon>Mammalia</taxon>
        <taxon>Eutheria</taxon>
        <taxon>Euarchontoglires</taxon>
        <taxon>Glires</taxon>
        <taxon>Rodentia</taxon>
        <taxon>Myomorpha</taxon>
        <taxon>Muroidea</taxon>
        <taxon>Cricetidae</taxon>
        <taxon>Neotominae</taxon>
        <taxon>Neotoma</taxon>
    </lineage>
</organism>
<evidence type="ECO:0000256" key="7">
    <source>
        <dbReference type="ARBA" id="ARBA00022968"/>
    </source>
</evidence>
<evidence type="ECO:0000313" key="14">
    <source>
        <dbReference type="EMBL" id="OBS79105.1"/>
    </source>
</evidence>
<gene>
    <name evidence="14" type="ORF">A6R68_18513</name>
</gene>
<dbReference type="Gene3D" id="3.90.550.50">
    <property type="match status" value="1"/>
</dbReference>
<dbReference type="FunFam" id="3.90.550.50:FF:000009">
    <property type="entry name" value="Hexosyltransferase"/>
    <property type="match status" value="1"/>
</dbReference>
<evidence type="ECO:0000256" key="9">
    <source>
        <dbReference type="ARBA" id="ARBA00023034"/>
    </source>
</evidence>
<name>A0A1A6HMA6_NEOLE</name>
<sequence length="480" mass="53993">MLRRLGCVLFCSLVALLLCCLLSLKERTPAERAKAHQHLGALLRPQHNQCPPNLAIANASLSLPSRHRLFLTYRHCRNFPILLEPSQCARDTFLLLVIKSQPGHIEQRAAIRSTWGRAGSWVRGRQVKLVFLLGVAGPVPPAQLLAYESWQFDDILQWDFAEDFFNLTLKELHVQRWMAAACTQAHFILKGDDDVFIHVPNVLEFLEGRNPAQDLLVGDVIRQARPNRNTKVKYFIPFSMYRARHYPPYAGGGGYVMSQATVRRLHTAMEEAELFPIDDVFVGMCLKKLGVSPIHHAGFKTFGIQQPLNPWDPCLYKGLLLVHRLSPFEMWNMWALVTDESLKCAATPKPSPEGRGSGLKPSIFSKVGLLCLVSPLVTGFLGFLLQLLRLCFSQFGFSFLGELAHLLHLRLHQLDVIPGGYRGLIGSCREKGQCIETTGSSAPTDEWWRLPGRLLMQFSALPQELPTRSGDNENEQSSQL</sequence>
<dbReference type="STRING" id="56216.A0A1A6HMA6"/>
<evidence type="ECO:0000256" key="5">
    <source>
        <dbReference type="ARBA" id="ARBA00022679"/>
    </source>
</evidence>
<keyword evidence="9 12" id="KW-0333">Golgi apparatus</keyword>
<evidence type="ECO:0000313" key="15">
    <source>
        <dbReference type="Proteomes" id="UP000092124"/>
    </source>
</evidence>
<keyword evidence="8" id="KW-1133">Transmembrane helix</keyword>
<dbReference type="PANTHER" id="PTHR11214">
    <property type="entry name" value="BETA-1,3-N-ACETYLGLUCOSAMINYLTRANSFERASE"/>
    <property type="match status" value="1"/>
</dbReference>
<dbReference type="PANTHER" id="PTHR11214:SF368">
    <property type="entry name" value="N-ACETYLLACTOSAMINIDE BETA-1,3-N-ACETYLGLUCOSAMINYLTRANSFERASE 4"/>
    <property type="match status" value="1"/>
</dbReference>
<evidence type="ECO:0000256" key="11">
    <source>
        <dbReference type="ARBA" id="ARBA00023180"/>
    </source>
</evidence>
<evidence type="ECO:0000256" key="8">
    <source>
        <dbReference type="ARBA" id="ARBA00022989"/>
    </source>
</evidence>
<dbReference type="GO" id="GO:0016266">
    <property type="term" value="P:protein O-linked glycosylation via N-acetyl-galactosamine"/>
    <property type="evidence" value="ECO:0007669"/>
    <property type="project" value="UniProtKB-ARBA"/>
</dbReference>
<keyword evidence="10" id="KW-0472">Membrane</keyword>
<dbReference type="InterPro" id="IPR002659">
    <property type="entry name" value="Glyco_trans_31"/>
</dbReference>
<keyword evidence="4 12" id="KW-0328">Glycosyltransferase</keyword>